<gene>
    <name evidence="3" type="primary">nhaX</name>
    <name evidence="3" type="ORF">OCH7691_02571</name>
</gene>
<dbReference type="Gene3D" id="3.40.50.620">
    <property type="entry name" value="HUPs"/>
    <property type="match status" value="1"/>
</dbReference>
<organism evidence="3 4">
    <name type="scientific">Oceanibacterium hippocampi</name>
    <dbReference type="NCBI Taxonomy" id="745714"/>
    <lineage>
        <taxon>Bacteria</taxon>
        <taxon>Pseudomonadati</taxon>
        <taxon>Pseudomonadota</taxon>
        <taxon>Alphaproteobacteria</taxon>
        <taxon>Sneathiellales</taxon>
        <taxon>Sneathiellaceae</taxon>
        <taxon>Oceanibacterium</taxon>
    </lineage>
</organism>
<evidence type="ECO:0000313" key="4">
    <source>
        <dbReference type="Proteomes" id="UP000193200"/>
    </source>
</evidence>
<dbReference type="Pfam" id="PF00582">
    <property type="entry name" value="Usp"/>
    <property type="match status" value="1"/>
</dbReference>
<dbReference type="CDD" id="cd00293">
    <property type="entry name" value="USP-like"/>
    <property type="match status" value="1"/>
</dbReference>
<dbReference type="RefSeq" id="WP_085883914.1">
    <property type="nucleotide sequence ID" value="NZ_FWFR01000002.1"/>
</dbReference>
<protein>
    <submittedName>
        <fullName evidence="3">Stress response protein NhaX</fullName>
    </submittedName>
</protein>
<reference evidence="3 4" key="1">
    <citation type="submission" date="2017-03" db="EMBL/GenBank/DDBJ databases">
        <authorList>
            <person name="Afonso C.L."/>
            <person name="Miller P.J."/>
            <person name="Scott M.A."/>
            <person name="Spackman E."/>
            <person name="Goraichik I."/>
            <person name="Dimitrov K.M."/>
            <person name="Suarez D.L."/>
            <person name="Swayne D.E."/>
        </authorList>
    </citation>
    <scope>NUCLEOTIDE SEQUENCE [LARGE SCALE GENOMIC DNA]</scope>
    <source>
        <strain evidence="3 4">CECT 7691</strain>
    </source>
</reference>
<dbReference type="PANTHER" id="PTHR46268:SF6">
    <property type="entry name" value="UNIVERSAL STRESS PROTEIN UP12"/>
    <property type="match status" value="1"/>
</dbReference>
<dbReference type="AlphaFoldDB" id="A0A1Y5TE84"/>
<dbReference type="PRINTS" id="PR01438">
    <property type="entry name" value="UNVRSLSTRESS"/>
</dbReference>
<comment type="similarity">
    <text evidence="1">Belongs to the universal stress protein A family.</text>
</comment>
<dbReference type="InterPro" id="IPR006015">
    <property type="entry name" value="Universal_stress_UspA"/>
</dbReference>
<keyword evidence="4" id="KW-1185">Reference proteome</keyword>
<feature type="domain" description="UspA" evidence="2">
    <location>
        <begin position="1"/>
        <end position="147"/>
    </location>
</feature>
<sequence>MFAHILCAIDGSEHARKAATVATDLAVRHGSRLTFITITRELALTGELKRYVEIENQSRTPQYILDERTEKTLEDAARGAREAGVAKIRTAVMTGKPARDIVAYADHHDVDLTVLGARGLGELEALLLGSVAHKVASLAKNSVLVVR</sequence>
<dbReference type="InParanoid" id="A0A1Y5TE84"/>
<dbReference type="PANTHER" id="PTHR46268">
    <property type="entry name" value="STRESS RESPONSE PROTEIN NHAX"/>
    <property type="match status" value="1"/>
</dbReference>
<proteinExistence type="inferred from homology"/>
<accession>A0A1Y5TE84</accession>
<dbReference type="Proteomes" id="UP000193200">
    <property type="component" value="Unassembled WGS sequence"/>
</dbReference>
<dbReference type="EMBL" id="FWFR01000002">
    <property type="protein sequence ID" value="SLN58422.1"/>
    <property type="molecule type" value="Genomic_DNA"/>
</dbReference>
<dbReference type="SUPFAM" id="SSF52402">
    <property type="entry name" value="Adenine nucleotide alpha hydrolases-like"/>
    <property type="match status" value="1"/>
</dbReference>
<evidence type="ECO:0000313" key="3">
    <source>
        <dbReference type="EMBL" id="SLN58422.1"/>
    </source>
</evidence>
<evidence type="ECO:0000259" key="2">
    <source>
        <dbReference type="Pfam" id="PF00582"/>
    </source>
</evidence>
<dbReference type="InterPro" id="IPR014729">
    <property type="entry name" value="Rossmann-like_a/b/a_fold"/>
</dbReference>
<name>A0A1Y5TE84_9PROT</name>
<evidence type="ECO:0000256" key="1">
    <source>
        <dbReference type="ARBA" id="ARBA00008791"/>
    </source>
</evidence>
<dbReference type="InterPro" id="IPR006016">
    <property type="entry name" value="UspA"/>
</dbReference>